<name>A0A4Y7U364_9FLAO</name>
<evidence type="ECO:0000313" key="2">
    <source>
        <dbReference type="Proteomes" id="UP000298340"/>
    </source>
</evidence>
<dbReference type="Proteomes" id="UP000298340">
    <property type="component" value="Unassembled WGS sequence"/>
</dbReference>
<evidence type="ECO:0000313" key="1">
    <source>
        <dbReference type="EMBL" id="TEB40863.1"/>
    </source>
</evidence>
<reference evidence="1 2" key="1">
    <citation type="journal article" date="2018" name="Syst. Appl. Microbiol.">
        <title>Flavobacterium circumlabens sp. nov. and Flavobacterium cupreum sp. nov., two psychrotrophic species isolated from Antarctic environmental samples.</title>
        <authorList>
            <person name="Kralova S."/>
            <person name="Busse H.J."/>
            <person name="Svec P."/>
            <person name="Maslanova I."/>
            <person name="Stankova E."/>
            <person name="Bartak M."/>
            <person name="Sedlacek I."/>
        </authorList>
    </citation>
    <scope>NUCLEOTIDE SEQUENCE [LARGE SCALE GENOMIC DNA]</scope>
    <source>
        <strain evidence="1 2">CCM 8828</strain>
    </source>
</reference>
<sequence length="113" mass="13367">LLIKDYFFLTRSKNNPLLEQNPNSKVMNGIISILHSFYVTKNLTYCENKLDELLDNSEDIIPELYFRLLIFSGYLNINKAPLKAKYCFEKAYKINKKTKILVAAKLFFYVYYC</sequence>
<protein>
    <submittedName>
        <fullName evidence="1">Uncharacterized protein</fullName>
    </submittedName>
</protein>
<dbReference type="EMBL" id="QWDN01000821">
    <property type="protein sequence ID" value="TEB40863.1"/>
    <property type="molecule type" value="Genomic_DNA"/>
</dbReference>
<proteinExistence type="predicted"/>
<comment type="caution">
    <text evidence="1">The sequence shown here is derived from an EMBL/GenBank/DDBJ whole genome shotgun (WGS) entry which is preliminary data.</text>
</comment>
<feature type="non-terminal residue" evidence="1">
    <location>
        <position position="1"/>
    </location>
</feature>
<organism evidence="1 2">
    <name type="scientific">Flavobacterium circumlabens</name>
    <dbReference type="NCBI Taxonomy" id="2133765"/>
    <lineage>
        <taxon>Bacteria</taxon>
        <taxon>Pseudomonadati</taxon>
        <taxon>Bacteroidota</taxon>
        <taxon>Flavobacteriia</taxon>
        <taxon>Flavobacteriales</taxon>
        <taxon>Flavobacteriaceae</taxon>
        <taxon>Flavobacterium</taxon>
    </lineage>
</organism>
<accession>A0A4Y7U364</accession>
<gene>
    <name evidence="1" type="ORF">D0809_28445</name>
</gene>
<dbReference type="AlphaFoldDB" id="A0A4Y7U364"/>
<feature type="non-terminal residue" evidence="1">
    <location>
        <position position="113"/>
    </location>
</feature>